<comment type="caution">
    <text evidence="2">The sequence shown here is derived from an EMBL/GenBank/DDBJ whole genome shotgun (WGS) entry which is preliminary data.</text>
</comment>
<feature type="compositionally biased region" description="Polar residues" evidence="1">
    <location>
        <begin position="13"/>
        <end position="23"/>
    </location>
</feature>
<proteinExistence type="predicted"/>
<organism evidence="2 3">
    <name type="scientific">Zingiber officinale</name>
    <name type="common">Ginger</name>
    <name type="synonym">Amomum zingiber</name>
    <dbReference type="NCBI Taxonomy" id="94328"/>
    <lineage>
        <taxon>Eukaryota</taxon>
        <taxon>Viridiplantae</taxon>
        <taxon>Streptophyta</taxon>
        <taxon>Embryophyta</taxon>
        <taxon>Tracheophyta</taxon>
        <taxon>Spermatophyta</taxon>
        <taxon>Magnoliopsida</taxon>
        <taxon>Liliopsida</taxon>
        <taxon>Zingiberales</taxon>
        <taxon>Zingiberaceae</taxon>
        <taxon>Zingiber</taxon>
    </lineage>
</organism>
<keyword evidence="3" id="KW-1185">Reference proteome</keyword>
<gene>
    <name evidence="2" type="ORF">ZIOFF_009375</name>
</gene>
<evidence type="ECO:0000313" key="2">
    <source>
        <dbReference type="EMBL" id="KAG6527278.1"/>
    </source>
</evidence>
<dbReference type="Proteomes" id="UP000734854">
    <property type="component" value="Unassembled WGS sequence"/>
</dbReference>
<dbReference type="Pfam" id="PF14223">
    <property type="entry name" value="Retrotran_gag_2"/>
    <property type="match status" value="1"/>
</dbReference>
<dbReference type="EMBL" id="JACMSC010000003">
    <property type="protein sequence ID" value="KAG6527278.1"/>
    <property type="molecule type" value="Genomic_DNA"/>
</dbReference>
<feature type="region of interest" description="Disordered" evidence="1">
    <location>
        <begin position="1"/>
        <end position="28"/>
    </location>
</feature>
<feature type="region of interest" description="Disordered" evidence="1">
    <location>
        <begin position="126"/>
        <end position="167"/>
    </location>
</feature>
<name>A0A8J5HHL0_ZINOF</name>
<sequence length="167" mass="18839">MDLDLALRVNGPQHPTESSNTGEKASYERWERSNRLSLMLSKSHVNKSIRGSIPDCEKVADFMKTIEEQFVKSDKALASTRIKRLSGMKYGYVKGVSEHIMEMQGIAAQLKSLEIEISDVEEQPIQEHSHEENVPVEPIVQQEADVIRRMSDPDNGIKSDSRCSDLP</sequence>
<dbReference type="AlphaFoldDB" id="A0A8J5HHL0"/>
<reference evidence="2 3" key="1">
    <citation type="submission" date="2020-08" db="EMBL/GenBank/DDBJ databases">
        <title>Plant Genome Project.</title>
        <authorList>
            <person name="Zhang R.-G."/>
        </authorList>
    </citation>
    <scope>NUCLEOTIDE SEQUENCE [LARGE SCALE GENOMIC DNA]</scope>
    <source>
        <tissue evidence="2">Rhizome</tissue>
    </source>
</reference>
<accession>A0A8J5HHL0</accession>
<evidence type="ECO:0000313" key="3">
    <source>
        <dbReference type="Proteomes" id="UP000734854"/>
    </source>
</evidence>
<evidence type="ECO:0000256" key="1">
    <source>
        <dbReference type="SAM" id="MobiDB-lite"/>
    </source>
</evidence>
<protein>
    <submittedName>
        <fullName evidence="2">Uncharacterized protein</fullName>
    </submittedName>
</protein>
<feature type="compositionally biased region" description="Basic and acidic residues" evidence="1">
    <location>
        <begin position="145"/>
        <end position="167"/>
    </location>
</feature>